<dbReference type="SMART" id="SM00184">
    <property type="entry name" value="RING"/>
    <property type="match status" value="1"/>
</dbReference>
<evidence type="ECO:0000313" key="8">
    <source>
        <dbReference type="EMBL" id="PON45156.1"/>
    </source>
</evidence>
<dbReference type="EC" id="2.3.2.27" evidence="2"/>
<accession>A0A2P5B8S2</accession>
<dbReference type="Gene3D" id="3.30.40.10">
    <property type="entry name" value="Zinc/RING finger domain, C3HC4 (zinc finger)"/>
    <property type="match status" value="1"/>
</dbReference>
<dbReference type="OrthoDB" id="21204at2759"/>
<organism evidence="8 9">
    <name type="scientific">Parasponia andersonii</name>
    <name type="common">Sponia andersonii</name>
    <dbReference type="NCBI Taxonomy" id="3476"/>
    <lineage>
        <taxon>Eukaryota</taxon>
        <taxon>Viridiplantae</taxon>
        <taxon>Streptophyta</taxon>
        <taxon>Embryophyta</taxon>
        <taxon>Tracheophyta</taxon>
        <taxon>Spermatophyta</taxon>
        <taxon>Magnoliopsida</taxon>
        <taxon>eudicotyledons</taxon>
        <taxon>Gunneridae</taxon>
        <taxon>Pentapetalae</taxon>
        <taxon>rosids</taxon>
        <taxon>fabids</taxon>
        <taxon>Rosales</taxon>
        <taxon>Cannabaceae</taxon>
        <taxon>Parasponia</taxon>
    </lineage>
</organism>
<comment type="catalytic activity">
    <reaction evidence="1">
        <text>S-ubiquitinyl-[E2 ubiquitin-conjugating enzyme]-L-cysteine + [acceptor protein]-L-lysine = [E2 ubiquitin-conjugating enzyme]-L-cysteine + N(6)-ubiquitinyl-[acceptor protein]-L-lysine.</text>
        <dbReference type="EC" id="2.3.2.27"/>
    </reaction>
</comment>
<keyword evidence="4 6" id="KW-0863">Zinc-finger</keyword>
<sequence length="110" mass="11673">MAAISISTCPIDMSFDLDEALTLPQDPSPCNIATSNNLVVDLPTVDATAVPATAASTDVCSVCMECFRPGEGGKQVPCGHVYHQTCIAEWSVHHNSCPLCRCTIFQGCQN</sequence>
<evidence type="ECO:0000313" key="9">
    <source>
        <dbReference type="Proteomes" id="UP000237105"/>
    </source>
</evidence>
<evidence type="ECO:0000256" key="1">
    <source>
        <dbReference type="ARBA" id="ARBA00000900"/>
    </source>
</evidence>
<keyword evidence="5" id="KW-0862">Zinc</keyword>
<dbReference type="EMBL" id="JXTB01000336">
    <property type="protein sequence ID" value="PON45156.1"/>
    <property type="molecule type" value="Genomic_DNA"/>
</dbReference>
<keyword evidence="9" id="KW-1185">Reference proteome</keyword>
<gene>
    <name evidence="8" type="ORF">PanWU01x14_261010</name>
</gene>
<comment type="caution">
    <text evidence="8">The sequence shown here is derived from an EMBL/GenBank/DDBJ whole genome shotgun (WGS) entry which is preliminary data.</text>
</comment>
<evidence type="ECO:0000256" key="2">
    <source>
        <dbReference type="ARBA" id="ARBA00012483"/>
    </source>
</evidence>
<dbReference type="GO" id="GO:0008270">
    <property type="term" value="F:zinc ion binding"/>
    <property type="evidence" value="ECO:0007669"/>
    <property type="project" value="UniProtKB-KW"/>
</dbReference>
<evidence type="ECO:0000256" key="6">
    <source>
        <dbReference type="PROSITE-ProRule" id="PRU00175"/>
    </source>
</evidence>
<dbReference type="InterPro" id="IPR013083">
    <property type="entry name" value="Znf_RING/FYVE/PHD"/>
</dbReference>
<dbReference type="SUPFAM" id="SSF57850">
    <property type="entry name" value="RING/U-box"/>
    <property type="match status" value="1"/>
</dbReference>
<feature type="domain" description="RING-type" evidence="7">
    <location>
        <begin position="60"/>
        <end position="101"/>
    </location>
</feature>
<reference evidence="9" key="1">
    <citation type="submission" date="2016-06" db="EMBL/GenBank/DDBJ databases">
        <title>Parallel loss of symbiosis genes in relatives of nitrogen-fixing non-legume Parasponia.</title>
        <authorList>
            <person name="Van Velzen R."/>
            <person name="Holmer R."/>
            <person name="Bu F."/>
            <person name="Rutten L."/>
            <person name="Van Zeijl A."/>
            <person name="Liu W."/>
            <person name="Santuari L."/>
            <person name="Cao Q."/>
            <person name="Sharma T."/>
            <person name="Shen D."/>
            <person name="Roswanjaya Y."/>
            <person name="Wardhani T."/>
            <person name="Kalhor M.S."/>
            <person name="Jansen J."/>
            <person name="Van den Hoogen J."/>
            <person name="Gungor B."/>
            <person name="Hartog M."/>
            <person name="Hontelez J."/>
            <person name="Verver J."/>
            <person name="Yang W.-C."/>
            <person name="Schijlen E."/>
            <person name="Repin R."/>
            <person name="Schilthuizen M."/>
            <person name="Schranz E."/>
            <person name="Heidstra R."/>
            <person name="Miyata K."/>
            <person name="Fedorova E."/>
            <person name="Kohlen W."/>
            <person name="Bisseling T."/>
            <person name="Smit S."/>
            <person name="Geurts R."/>
        </authorList>
    </citation>
    <scope>NUCLEOTIDE SEQUENCE [LARGE SCALE GENOMIC DNA]</scope>
    <source>
        <strain evidence="9">cv. WU1-14</strain>
    </source>
</reference>
<dbReference type="AlphaFoldDB" id="A0A2P5B8S2"/>
<dbReference type="InterPro" id="IPR001841">
    <property type="entry name" value="Znf_RING"/>
</dbReference>
<dbReference type="Proteomes" id="UP000237105">
    <property type="component" value="Unassembled WGS sequence"/>
</dbReference>
<dbReference type="Pfam" id="PF13639">
    <property type="entry name" value="zf-RING_2"/>
    <property type="match status" value="1"/>
</dbReference>
<name>A0A2P5B8S2_PARAD</name>
<dbReference type="PANTHER" id="PTHR15710">
    <property type="entry name" value="E3 UBIQUITIN-PROTEIN LIGASE PRAJA"/>
    <property type="match status" value="1"/>
</dbReference>
<evidence type="ECO:0000256" key="4">
    <source>
        <dbReference type="ARBA" id="ARBA00022771"/>
    </source>
</evidence>
<protein>
    <recommendedName>
        <fullName evidence="2">RING-type E3 ubiquitin transferase</fullName>
        <ecNumber evidence="2">2.3.2.27</ecNumber>
    </recommendedName>
</protein>
<dbReference type="PROSITE" id="PS50089">
    <property type="entry name" value="ZF_RING_2"/>
    <property type="match status" value="1"/>
</dbReference>
<dbReference type="GO" id="GO:0061630">
    <property type="term" value="F:ubiquitin protein ligase activity"/>
    <property type="evidence" value="ECO:0007669"/>
    <property type="project" value="UniProtKB-EC"/>
</dbReference>
<evidence type="ECO:0000259" key="7">
    <source>
        <dbReference type="PROSITE" id="PS50089"/>
    </source>
</evidence>
<evidence type="ECO:0000256" key="3">
    <source>
        <dbReference type="ARBA" id="ARBA00022723"/>
    </source>
</evidence>
<keyword evidence="3" id="KW-0479">Metal-binding</keyword>
<dbReference type="PANTHER" id="PTHR15710:SF74">
    <property type="entry name" value="RING-TYPE E3 UBIQUITIN TRANSFERASE-RELATED"/>
    <property type="match status" value="1"/>
</dbReference>
<proteinExistence type="predicted"/>
<evidence type="ECO:0000256" key="5">
    <source>
        <dbReference type="ARBA" id="ARBA00022833"/>
    </source>
</evidence>